<feature type="transmembrane region" description="Helical" evidence="1">
    <location>
        <begin position="12"/>
        <end position="30"/>
    </location>
</feature>
<keyword evidence="1" id="KW-0812">Transmembrane</keyword>
<evidence type="ECO:0000313" key="2">
    <source>
        <dbReference type="EMBL" id="RAK53638.1"/>
    </source>
</evidence>
<organism evidence="2 3">
    <name type="scientific">Phenylobacterium soli</name>
    <dbReference type="NCBI Taxonomy" id="2170551"/>
    <lineage>
        <taxon>Bacteria</taxon>
        <taxon>Pseudomonadati</taxon>
        <taxon>Pseudomonadota</taxon>
        <taxon>Alphaproteobacteria</taxon>
        <taxon>Caulobacterales</taxon>
        <taxon>Caulobacteraceae</taxon>
        <taxon>Phenylobacterium</taxon>
    </lineage>
</organism>
<dbReference type="EMBL" id="QFYQ01000001">
    <property type="protein sequence ID" value="RAK53638.1"/>
    <property type="molecule type" value="Genomic_DNA"/>
</dbReference>
<reference evidence="3" key="1">
    <citation type="submission" date="2018-05" db="EMBL/GenBank/DDBJ databases">
        <authorList>
            <person name="Li X."/>
        </authorList>
    </citation>
    <scope>NUCLEOTIDE SEQUENCE [LARGE SCALE GENOMIC DNA]</scope>
    <source>
        <strain evidence="3">LX32</strain>
    </source>
</reference>
<protein>
    <submittedName>
        <fullName evidence="2">VanZ family protein</fullName>
    </submittedName>
</protein>
<keyword evidence="1" id="KW-1133">Transmembrane helix</keyword>
<dbReference type="OrthoDB" id="7429094at2"/>
<feature type="transmembrane region" description="Helical" evidence="1">
    <location>
        <begin position="42"/>
        <end position="59"/>
    </location>
</feature>
<dbReference type="PANTHER" id="PTHR28008">
    <property type="entry name" value="DOMAIN PROTEIN, PUTATIVE (AFU_ORTHOLOGUE AFUA_3G10980)-RELATED"/>
    <property type="match status" value="1"/>
</dbReference>
<dbReference type="RefSeq" id="WP_111527390.1">
    <property type="nucleotide sequence ID" value="NZ_JBHRSG010000005.1"/>
</dbReference>
<name>A0A328ALA1_9CAUL</name>
<feature type="transmembrane region" description="Helical" evidence="1">
    <location>
        <begin position="95"/>
        <end position="113"/>
    </location>
</feature>
<dbReference type="Proteomes" id="UP000249254">
    <property type="component" value="Unassembled WGS sequence"/>
</dbReference>
<evidence type="ECO:0000256" key="1">
    <source>
        <dbReference type="SAM" id="Phobius"/>
    </source>
</evidence>
<keyword evidence="1" id="KW-0472">Membrane</keyword>
<proteinExistence type="predicted"/>
<feature type="transmembrane region" description="Helical" evidence="1">
    <location>
        <begin position="66"/>
        <end position="83"/>
    </location>
</feature>
<accession>A0A328ALA1</accession>
<gene>
    <name evidence="2" type="ORF">DJ017_03400</name>
</gene>
<dbReference type="AlphaFoldDB" id="A0A328ALA1"/>
<dbReference type="PANTHER" id="PTHR28008:SF1">
    <property type="entry name" value="DOMAIN PROTEIN, PUTATIVE (AFU_ORTHOLOGUE AFUA_3G10980)-RELATED"/>
    <property type="match status" value="1"/>
</dbReference>
<sequence length="117" mass="12463">MGIDRLPVVLRLGLYALAIAVLLYLCLAPARELPQVSLWDKAEHATAWAVLAGLGLVLFPARPWRVAGFALALGVLVEVLQGTPAIHRDSDWRDVVADTVGVTVAGAGFALVGRRRA</sequence>
<comment type="caution">
    <text evidence="2">The sequence shown here is derived from an EMBL/GenBank/DDBJ whole genome shotgun (WGS) entry which is preliminary data.</text>
</comment>
<keyword evidence="3" id="KW-1185">Reference proteome</keyword>
<evidence type="ECO:0000313" key="3">
    <source>
        <dbReference type="Proteomes" id="UP000249254"/>
    </source>
</evidence>